<feature type="compositionally biased region" description="Low complexity" evidence="1">
    <location>
        <begin position="76"/>
        <end position="90"/>
    </location>
</feature>
<proteinExistence type="predicted"/>
<name>A0A2J6QLN9_9HELO</name>
<keyword evidence="3" id="KW-1185">Reference proteome</keyword>
<protein>
    <submittedName>
        <fullName evidence="2">Uncharacterized protein</fullName>
    </submittedName>
</protein>
<accession>A0A2J6QLN9</accession>
<dbReference type="EMBL" id="KZ613466">
    <property type="protein sequence ID" value="PMD27146.1"/>
    <property type="molecule type" value="Genomic_DNA"/>
</dbReference>
<sequence length="129" mass="14088">MVPHHGLTHLKEYDIKDSNIELIGTEIDHKIKYNSEATEPALNNGLVASYPISNLAHLDFSLLHSSTPPKPPPKPLSETLSYSTPTPSSSVAKPQDEAGQQHKPVELDEFLETCSEPAARDPGSRKVPL</sequence>
<organism evidence="2 3">
    <name type="scientific">Hyaloscypha hepaticicola</name>
    <dbReference type="NCBI Taxonomy" id="2082293"/>
    <lineage>
        <taxon>Eukaryota</taxon>
        <taxon>Fungi</taxon>
        <taxon>Dikarya</taxon>
        <taxon>Ascomycota</taxon>
        <taxon>Pezizomycotina</taxon>
        <taxon>Leotiomycetes</taxon>
        <taxon>Helotiales</taxon>
        <taxon>Hyaloscyphaceae</taxon>
        <taxon>Hyaloscypha</taxon>
    </lineage>
</organism>
<feature type="region of interest" description="Disordered" evidence="1">
    <location>
        <begin position="63"/>
        <end position="106"/>
    </location>
</feature>
<evidence type="ECO:0000313" key="2">
    <source>
        <dbReference type="EMBL" id="PMD27146.1"/>
    </source>
</evidence>
<dbReference type="OrthoDB" id="6375767at2759"/>
<reference evidence="2 3" key="1">
    <citation type="submission" date="2016-05" db="EMBL/GenBank/DDBJ databases">
        <title>A degradative enzymes factory behind the ericoid mycorrhizal symbiosis.</title>
        <authorList>
            <consortium name="DOE Joint Genome Institute"/>
            <person name="Martino E."/>
            <person name="Morin E."/>
            <person name="Grelet G."/>
            <person name="Kuo A."/>
            <person name="Kohler A."/>
            <person name="Daghino S."/>
            <person name="Barry K."/>
            <person name="Choi C."/>
            <person name="Cichocki N."/>
            <person name="Clum A."/>
            <person name="Copeland A."/>
            <person name="Hainaut M."/>
            <person name="Haridas S."/>
            <person name="Labutti K."/>
            <person name="Lindquist E."/>
            <person name="Lipzen A."/>
            <person name="Khouja H.-R."/>
            <person name="Murat C."/>
            <person name="Ohm R."/>
            <person name="Olson A."/>
            <person name="Spatafora J."/>
            <person name="Veneault-Fourrey C."/>
            <person name="Henrissat B."/>
            <person name="Grigoriev I."/>
            <person name="Martin F."/>
            <person name="Perotto S."/>
        </authorList>
    </citation>
    <scope>NUCLEOTIDE SEQUENCE [LARGE SCALE GENOMIC DNA]</scope>
    <source>
        <strain evidence="2 3">UAMH 7357</strain>
    </source>
</reference>
<gene>
    <name evidence="2" type="ORF">NA56DRAFT_697314</name>
</gene>
<feature type="compositionally biased region" description="Basic and acidic residues" evidence="1">
    <location>
        <begin position="94"/>
        <end position="106"/>
    </location>
</feature>
<evidence type="ECO:0000313" key="3">
    <source>
        <dbReference type="Proteomes" id="UP000235672"/>
    </source>
</evidence>
<dbReference type="STRING" id="1745343.A0A2J6QLN9"/>
<dbReference type="AlphaFoldDB" id="A0A2J6QLN9"/>
<evidence type="ECO:0000256" key="1">
    <source>
        <dbReference type="SAM" id="MobiDB-lite"/>
    </source>
</evidence>
<dbReference type="Proteomes" id="UP000235672">
    <property type="component" value="Unassembled WGS sequence"/>
</dbReference>